<keyword evidence="3 5" id="KW-0238">DNA-binding</keyword>
<dbReference type="PANTHER" id="PTHR30055">
    <property type="entry name" value="HTH-TYPE TRANSCRIPTIONAL REGULATOR RUTR"/>
    <property type="match status" value="1"/>
</dbReference>
<dbReference type="Proteomes" id="UP001595829">
    <property type="component" value="Unassembled WGS sequence"/>
</dbReference>
<dbReference type="InterPro" id="IPR050109">
    <property type="entry name" value="HTH-type_TetR-like_transc_reg"/>
</dbReference>
<evidence type="ECO:0000313" key="7">
    <source>
        <dbReference type="EMBL" id="MFC5023929.1"/>
    </source>
</evidence>
<dbReference type="Gene3D" id="1.10.10.60">
    <property type="entry name" value="Homeodomain-like"/>
    <property type="match status" value="1"/>
</dbReference>
<evidence type="ECO:0000256" key="1">
    <source>
        <dbReference type="ARBA" id="ARBA00022491"/>
    </source>
</evidence>
<evidence type="ECO:0000313" key="8">
    <source>
        <dbReference type="Proteomes" id="UP001595829"/>
    </source>
</evidence>
<evidence type="ECO:0000256" key="2">
    <source>
        <dbReference type="ARBA" id="ARBA00023015"/>
    </source>
</evidence>
<organism evidence="7 8">
    <name type="scientific">Streptomyces coeruleoprunus</name>
    <dbReference type="NCBI Taxonomy" id="285563"/>
    <lineage>
        <taxon>Bacteria</taxon>
        <taxon>Bacillati</taxon>
        <taxon>Actinomycetota</taxon>
        <taxon>Actinomycetes</taxon>
        <taxon>Kitasatosporales</taxon>
        <taxon>Streptomycetaceae</taxon>
        <taxon>Streptomyces</taxon>
    </lineage>
</organism>
<dbReference type="EMBL" id="JBHSJD010000013">
    <property type="protein sequence ID" value="MFC5023929.1"/>
    <property type="molecule type" value="Genomic_DNA"/>
</dbReference>
<evidence type="ECO:0000256" key="5">
    <source>
        <dbReference type="PROSITE-ProRule" id="PRU00335"/>
    </source>
</evidence>
<dbReference type="PRINTS" id="PR00400">
    <property type="entry name" value="TETREPRESSOR"/>
</dbReference>
<gene>
    <name evidence="7" type="ORF">ACFPM3_17470</name>
</gene>
<dbReference type="PROSITE" id="PS50977">
    <property type="entry name" value="HTH_TETR_2"/>
    <property type="match status" value="1"/>
</dbReference>
<keyword evidence="4" id="KW-0804">Transcription</keyword>
<dbReference type="InterPro" id="IPR036271">
    <property type="entry name" value="Tet_transcr_reg_TetR-rel_C_sf"/>
</dbReference>
<evidence type="ECO:0000256" key="4">
    <source>
        <dbReference type="ARBA" id="ARBA00023163"/>
    </source>
</evidence>
<dbReference type="Gene3D" id="1.10.357.10">
    <property type="entry name" value="Tetracycline Repressor, domain 2"/>
    <property type="match status" value="1"/>
</dbReference>
<proteinExistence type="predicted"/>
<accession>A0ABV9XEQ4</accession>
<sequence>MKINSEVIARTSLRLLDDVGLDGLSMRLVAQELGVRAPTLYWHVKNKQQLLDAMATLIYVEAAERLTPPQGAPWEDWLADWARHLRQAMLGHRDGARVLAGTYVNHPAVYHGVELTLRTLKDAGFTLGEAARGFPALLHFTIGYTIEEQAHTSAAYGGDNPYTPERIAAGIDPERFPLTAEASGDLLSLDEDTGFEHGLRVVVLGLRAVREERERRAARG</sequence>
<reference evidence="8" key="1">
    <citation type="journal article" date="2019" name="Int. J. Syst. Evol. Microbiol.">
        <title>The Global Catalogue of Microorganisms (GCM) 10K type strain sequencing project: providing services to taxonomists for standard genome sequencing and annotation.</title>
        <authorList>
            <consortium name="The Broad Institute Genomics Platform"/>
            <consortium name="The Broad Institute Genome Sequencing Center for Infectious Disease"/>
            <person name="Wu L."/>
            <person name="Ma J."/>
        </authorList>
    </citation>
    <scope>NUCLEOTIDE SEQUENCE [LARGE SCALE GENOMIC DNA]</scope>
    <source>
        <strain evidence="8">CGMCC 4.1648</strain>
    </source>
</reference>
<dbReference type="InterPro" id="IPR009057">
    <property type="entry name" value="Homeodomain-like_sf"/>
</dbReference>
<keyword evidence="8" id="KW-1185">Reference proteome</keyword>
<name>A0ABV9XEQ4_9ACTN</name>
<dbReference type="RefSeq" id="WP_345687035.1">
    <property type="nucleotide sequence ID" value="NZ_BAABIT010000001.1"/>
</dbReference>
<keyword evidence="2" id="KW-0805">Transcription regulation</keyword>
<dbReference type="Pfam" id="PF00440">
    <property type="entry name" value="TetR_N"/>
    <property type="match status" value="1"/>
</dbReference>
<evidence type="ECO:0000256" key="3">
    <source>
        <dbReference type="ARBA" id="ARBA00023125"/>
    </source>
</evidence>
<comment type="caution">
    <text evidence="7">The sequence shown here is derived from an EMBL/GenBank/DDBJ whole genome shotgun (WGS) entry which is preliminary data.</text>
</comment>
<dbReference type="InterPro" id="IPR001647">
    <property type="entry name" value="HTH_TetR"/>
</dbReference>
<dbReference type="SUPFAM" id="SSF46689">
    <property type="entry name" value="Homeodomain-like"/>
    <property type="match status" value="1"/>
</dbReference>
<dbReference type="PANTHER" id="PTHR30055:SF151">
    <property type="entry name" value="TRANSCRIPTIONAL REGULATORY PROTEIN"/>
    <property type="match status" value="1"/>
</dbReference>
<dbReference type="PRINTS" id="PR00455">
    <property type="entry name" value="HTHTETR"/>
</dbReference>
<dbReference type="InterPro" id="IPR003012">
    <property type="entry name" value="Tet_transcr_reg_TetR"/>
</dbReference>
<evidence type="ECO:0000259" key="6">
    <source>
        <dbReference type="PROSITE" id="PS50977"/>
    </source>
</evidence>
<feature type="domain" description="HTH tetR-type" evidence="6">
    <location>
        <begin position="2"/>
        <end position="62"/>
    </location>
</feature>
<keyword evidence="1" id="KW-0678">Repressor</keyword>
<protein>
    <submittedName>
        <fullName evidence="7">TetR/AcrR family transcriptional regulator C-terminal domain-containing protein</fullName>
    </submittedName>
</protein>
<dbReference type="InterPro" id="IPR004111">
    <property type="entry name" value="Repressor_TetR_C"/>
</dbReference>
<dbReference type="SUPFAM" id="SSF48498">
    <property type="entry name" value="Tetracyclin repressor-like, C-terminal domain"/>
    <property type="match status" value="1"/>
</dbReference>
<dbReference type="Pfam" id="PF02909">
    <property type="entry name" value="TetR_C_1"/>
    <property type="match status" value="1"/>
</dbReference>
<feature type="DNA-binding region" description="H-T-H motif" evidence="5">
    <location>
        <begin position="25"/>
        <end position="44"/>
    </location>
</feature>